<evidence type="ECO:0000256" key="1">
    <source>
        <dbReference type="ARBA" id="ARBA00006611"/>
    </source>
</evidence>
<dbReference type="AlphaFoldDB" id="A0A918NK67"/>
<feature type="domain" description="Bacterial type II secretion system protein E" evidence="2">
    <location>
        <begin position="118"/>
        <end position="396"/>
    </location>
</feature>
<evidence type="ECO:0000259" key="2">
    <source>
        <dbReference type="Pfam" id="PF00437"/>
    </source>
</evidence>
<dbReference type="EMBL" id="BMYV01000003">
    <property type="protein sequence ID" value="GGX74151.1"/>
    <property type="molecule type" value="Genomic_DNA"/>
</dbReference>
<name>A0A918NK67_9PROT</name>
<dbReference type="PANTHER" id="PTHR30486">
    <property type="entry name" value="TWITCHING MOTILITY PROTEIN PILT"/>
    <property type="match status" value="1"/>
</dbReference>
<dbReference type="CDD" id="cd01130">
    <property type="entry name" value="VirB11-like_ATPase"/>
    <property type="match status" value="1"/>
</dbReference>
<evidence type="ECO:0000313" key="3">
    <source>
        <dbReference type="EMBL" id="GGX74151.1"/>
    </source>
</evidence>
<dbReference type="GO" id="GO:0016887">
    <property type="term" value="F:ATP hydrolysis activity"/>
    <property type="evidence" value="ECO:0007669"/>
    <property type="project" value="InterPro"/>
</dbReference>
<comment type="caution">
    <text evidence="3">The sequence shown here is derived from an EMBL/GenBank/DDBJ whole genome shotgun (WGS) entry which is preliminary data.</text>
</comment>
<dbReference type="InterPro" id="IPR027417">
    <property type="entry name" value="P-loop_NTPase"/>
</dbReference>
<proteinExistence type="inferred from homology"/>
<organism evidence="3 4">
    <name type="scientific">Litorimonas cladophorae</name>
    <dbReference type="NCBI Taxonomy" id="1220491"/>
    <lineage>
        <taxon>Bacteria</taxon>
        <taxon>Pseudomonadati</taxon>
        <taxon>Pseudomonadota</taxon>
        <taxon>Alphaproteobacteria</taxon>
        <taxon>Maricaulales</taxon>
        <taxon>Robiginitomaculaceae</taxon>
    </lineage>
</organism>
<dbReference type="InterPro" id="IPR001482">
    <property type="entry name" value="T2SS/T4SS_dom"/>
</dbReference>
<keyword evidence="4" id="KW-1185">Reference proteome</keyword>
<dbReference type="InterPro" id="IPR050921">
    <property type="entry name" value="T4SS_GSP_E_ATPase"/>
</dbReference>
<protein>
    <submittedName>
        <fullName evidence="3">Type II secretion system protein E</fullName>
    </submittedName>
</protein>
<evidence type="ECO:0000313" key="4">
    <source>
        <dbReference type="Proteomes" id="UP000600865"/>
    </source>
</evidence>
<dbReference type="PANTHER" id="PTHR30486:SF15">
    <property type="entry name" value="TYPE II_IV SECRETION SYSTEM ATPASE"/>
    <property type="match status" value="1"/>
</dbReference>
<sequence>MGRFSQALIDDLGRGAQPAPSPVFVPEAITPAAVIPQKATTVEPVSQEMGNVWLETKIKLHTRLIDEIDLAQLDGLESQDLRDKVQSIVVEMAQEERLKMNSADLRRLGDGVYDEMVGLGPLEVLLQDESISDVLINGHERVFVERGGELELSAVRFANEAHLLRIINRIVAQVGRRVDESQPLCDCRLLDGSRVNVAIAPIAVDGPLVSIRKFSKDPLTLDKLVEFNAIPDVVAQFLWAACKARVTILISGGTGSGKTTLLNALSQSISEKERLITIEDAAELQLQQPHVARMETRPPNIEGLGEIKQRGLVKNALRMRPDRVILGEVRGEEAFDMLQAMNTGHEGSMATLHANTPRDALTRLEQMVAMGDMKISPEAVAGQIASAVGLIVQATRLSDGQRKITSVAEVTGMEGPVIQMQELFNYTRTGTGPKHEVVGEFRATGIRPKCLDEIITRAIPLPEGLFEPRVIQPGRLSDLSLKERVG</sequence>
<gene>
    <name evidence="3" type="ORF">GCM10011309_25360</name>
</gene>
<dbReference type="Proteomes" id="UP000600865">
    <property type="component" value="Unassembled WGS sequence"/>
</dbReference>
<comment type="similarity">
    <text evidence="1">Belongs to the GSP E family.</text>
</comment>
<dbReference type="SUPFAM" id="SSF52540">
    <property type="entry name" value="P-loop containing nucleoside triphosphate hydrolases"/>
    <property type="match status" value="1"/>
</dbReference>
<dbReference type="Pfam" id="PF00437">
    <property type="entry name" value="T2SSE"/>
    <property type="match status" value="1"/>
</dbReference>
<dbReference type="Gene3D" id="3.40.50.300">
    <property type="entry name" value="P-loop containing nucleotide triphosphate hydrolases"/>
    <property type="match status" value="1"/>
</dbReference>
<reference evidence="3 4" key="1">
    <citation type="journal article" date="2014" name="Int. J. Syst. Evol. Microbiol.">
        <title>Complete genome sequence of Corynebacterium casei LMG S-19264T (=DSM 44701T), isolated from a smear-ripened cheese.</title>
        <authorList>
            <consortium name="US DOE Joint Genome Institute (JGI-PGF)"/>
            <person name="Walter F."/>
            <person name="Albersmeier A."/>
            <person name="Kalinowski J."/>
            <person name="Ruckert C."/>
        </authorList>
    </citation>
    <scope>NUCLEOTIDE SEQUENCE [LARGE SCALE GENOMIC DNA]</scope>
    <source>
        <strain evidence="3 4">KCTC 23968</strain>
    </source>
</reference>
<dbReference type="Gene3D" id="3.30.450.380">
    <property type="match status" value="1"/>
</dbReference>
<accession>A0A918NK67</accession>
<dbReference type="RefSeq" id="WP_189586821.1">
    <property type="nucleotide sequence ID" value="NZ_BMYV01000003.1"/>
</dbReference>